<evidence type="ECO:0000313" key="2">
    <source>
        <dbReference type="EMBL" id="OHS95982.1"/>
    </source>
</evidence>
<dbReference type="SUPFAM" id="SSF52047">
    <property type="entry name" value="RNI-like"/>
    <property type="match status" value="1"/>
</dbReference>
<dbReference type="PANTHER" id="PTHR23216">
    <property type="entry name" value="NUCLEOLAR AND COILED-BODY PHOSPHOPROTEIN 1"/>
    <property type="match status" value="1"/>
</dbReference>
<sequence>MSKLSRYKVKNPQKFIDYLKALNMQASCIVKCSTVSSKNNIRKYAMTLTGNSIVFLRFKSVKSGISILRTIPILKIQSITFKDRFYHIQTKDNDVFKIQTKHFDFFYHDLRYYFDRLQFSFLKNRDIIIDGFKPAKTTVVTSQPPNVTLLRYEAEVANYSGELSLKLGRNYYDYEASPHCYFNFLNIKEPIIHPNILSSPLIAEKQLSVLDFDGIAPKIVCKAIRTFLKYCKSLTTIIMQNYQDFQFEQFCFETINNPTVVSWTFKNCFTQKATKKRVPLFFNEFKNYSKDIQSFHIDGFILDKDSIQNFTCMLQSKHFRTIEFLIMRNIDLPHKNPLFIYMRIIECLKNLFALFAFEFTNPKKKIVFTDEVIGDYLKMRKEELEKEEKELNALVSENLGKLDQKDLHENDQNSDLSKHRRKHKSSKTKKSLMRNKLLQELVQKKELFAFVQLNSLKSYKISNFDYSHLAKTIKIPSSLINLEMNDTTFSYDSFIYFLNEISNHENKLCLSLENYKIDKKDEKKLIKYLKKQQEPLKNLIEVNWSGNEISEKFASVFCKIFLPVQSIQCFQYNNSLTVNTIPAFSIICKHLQNSRLWGLDISGGSDPKNRLGVDIVRVLHDVSLLSTLEHLDISSHGIDDKTIVTVITILKDSLKMLHEISIDDTSLSSRTALYSVYRHLFTNLALKSCQRPLVDIHRILPADEPGQERFQKFRSKMQTTKIPSTRMSRVAFYHHSLDIFAKFQSFYQNYPASITVDYPSHPLWLTLLDPTAAAVRSVYSESVDRITVNFAQHQSDCIPSPYKNPPIPPPKTEFKTPELLESYKEFAPKDIEDLSTEIVDTSIETIGPNLVLNRYKALIKPSFPNMMVNIDIIASIINKQADGQKDAYRTTTRVARPSEYVSREAIRLFRTKAIELLAKTSDTSLNSLNIPSGSYAGRSEFETSNKSTGINSRLISREIMNTTSDLDDVAEMMQMMNSRYKNPEKEEKTSPKEEPAPQQEIKGTISTVAIHLPSLPEVQELPQVIDKTKVRTYDVLMMIGMTKGLDRTSISCLNKIRSVGQTLFNYGEPEDSDVTVVPLPKDPMKIRILSRALPSYLQNIASNYGNFEESTPPKFEIIPPTVTPQKVQKPQSQPNLNNSPSIQMKENYHDFDLSLPSPPKKNPSVLPFNSPSSAPTPLSTILGPNSSLPTKSLQLVPLTTVGSLLVTGSDQISETEKPHSNQQDKSAETLPDPKQTKISLSLQETKNEQPPKKEKPKPKEEAPKPIKIQISQKSSSSSDDESESSSSASSSFSSSSSRSSSPSSSSEKVKKEEIKPAKKQTPVKVIKIEQEKINKEAIKEAIKATNRELAQADANQANTESRSSQKENVKNPKYNSLITQPVAKSRLIIEKPTKNILKDKNSPPSRKERVRFSIDNTMILGPTKDQGTIKKEREMQKLPPPITPAPPKVESQNDTRNKAFVIPQPLALKKPTDHQTIIIPPALLVPPAIRPPQFSLQHPIEINREIPLLPKQSPTAKLSLDNQIPVPKRRAVSDLELPEKVIPKERTISDYSDSSVSLKGQIKKPLLKMVSKPNKQQIIMQPPLLATPKDFPPPMIPPRLV</sequence>
<dbReference type="Proteomes" id="UP000179807">
    <property type="component" value="Unassembled WGS sequence"/>
</dbReference>
<feature type="region of interest" description="Disordered" evidence="1">
    <location>
        <begin position="1111"/>
        <end position="1190"/>
    </location>
</feature>
<dbReference type="InterPro" id="IPR032675">
    <property type="entry name" value="LRR_dom_sf"/>
</dbReference>
<feature type="compositionally biased region" description="Low complexity" evidence="1">
    <location>
        <begin position="1265"/>
        <end position="1277"/>
    </location>
</feature>
<feature type="region of interest" description="Disordered" evidence="1">
    <location>
        <begin position="1349"/>
        <end position="1377"/>
    </location>
</feature>
<feature type="compositionally biased region" description="Basic and acidic residues" evidence="1">
    <location>
        <begin position="1307"/>
        <end position="1316"/>
    </location>
</feature>
<dbReference type="RefSeq" id="XP_068349119.1">
    <property type="nucleotide sequence ID" value="XM_068511697.1"/>
</dbReference>
<dbReference type="EMBL" id="MLAK01001207">
    <property type="protein sequence ID" value="OHS95982.1"/>
    <property type="molecule type" value="Genomic_DNA"/>
</dbReference>
<feature type="region of interest" description="Disordered" evidence="1">
    <location>
        <begin position="980"/>
        <end position="999"/>
    </location>
</feature>
<dbReference type="GO" id="GO:0005730">
    <property type="term" value="C:nucleolus"/>
    <property type="evidence" value="ECO:0007669"/>
    <property type="project" value="InterPro"/>
</dbReference>
<dbReference type="Gene3D" id="3.80.10.10">
    <property type="entry name" value="Ribonuclease Inhibitor"/>
    <property type="match status" value="1"/>
</dbReference>
<feature type="compositionally biased region" description="Polar residues" evidence="1">
    <location>
        <begin position="1353"/>
        <end position="1362"/>
    </location>
</feature>
<feature type="region of interest" description="Disordered" evidence="1">
    <location>
        <begin position="406"/>
        <end position="431"/>
    </location>
</feature>
<dbReference type="InterPro" id="IPR039191">
    <property type="entry name" value="Nopp140-like"/>
</dbReference>
<accession>A0A1J4J9W5</accession>
<dbReference type="OrthoDB" id="10627189at2759"/>
<feature type="compositionally biased region" description="Polar residues" evidence="1">
    <location>
        <begin position="1169"/>
        <end position="1190"/>
    </location>
</feature>
<feature type="compositionally biased region" description="Low complexity" evidence="1">
    <location>
        <begin position="1284"/>
        <end position="1306"/>
    </location>
</feature>
<feature type="compositionally biased region" description="Polar residues" evidence="1">
    <location>
        <begin position="1123"/>
        <end position="1144"/>
    </location>
</feature>
<feature type="compositionally biased region" description="Basic and acidic residues" evidence="1">
    <location>
        <begin position="1245"/>
        <end position="1264"/>
    </location>
</feature>
<dbReference type="VEuPathDB" id="TrichDB:TRFO_37881"/>
<organism evidence="2 3">
    <name type="scientific">Tritrichomonas foetus</name>
    <dbReference type="NCBI Taxonomy" id="1144522"/>
    <lineage>
        <taxon>Eukaryota</taxon>
        <taxon>Metamonada</taxon>
        <taxon>Parabasalia</taxon>
        <taxon>Tritrichomonadida</taxon>
        <taxon>Tritrichomonadidae</taxon>
        <taxon>Tritrichomonas</taxon>
    </lineage>
</organism>
<dbReference type="GeneID" id="94846401"/>
<reference evidence="2" key="1">
    <citation type="submission" date="2016-10" db="EMBL/GenBank/DDBJ databases">
        <authorList>
            <person name="Benchimol M."/>
            <person name="Almeida L.G."/>
            <person name="Vasconcelos A.T."/>
            <person name="Perreira-Neves A."/>
            <person name="Rosa I.A."/>
            <person name="Tasca T."/>
            <person name="Bogo M.R."/>
            <person name="de Souza W."/>
        </authorList>
    </citation>
    <scope>NUCLEOTIDE SEQUENCE [LARGE SCALE GENOMIC DNA]</scope>
    <source>
        <strain evidence="2">K</strain>
    </source>
</reference>
<feature type="region of interest" description="Disordered" evidence="1">
    <location>
        <begin position="1211"/>
        <end position="1324"/>
    </location>
</feature>
<feature type="compositionally biased region" description="Basic and acidic residues" evidence="1">
    <location>
        <begin position="981"/>
        <end position="995"/>
    </location>
</feature>
<comment type="caution">
    <text evidence="2">The sequence shown here is derived from an EMBL/GenBank/DDBJ whole genome shotgun (WGS) entry which is preliminary data.</text>
</comment>
<evidence type="ECO:0000256" key="1">
    <source>
        <dbReference type="SAM" id="MobiDB-lite"/>
    </source>
</evidence>
<dbReference type="PANTHER" id="PTHR23216:SF1">
    <property type="entry name" value="NUCLEOLAR AND COILED-BODY PHOSPHOPROTEIN 1"/>
    <property type="match status" value="1"/>
</dbReference>
<feature type="compositionally biased region" description="Basic residues" evidence="1">
    <location>
        <begin position="418"/>
        <end position="431"/>
    </location>
</feature>
<name>A0A1J4J9W5_9EUKA</name>
<keyword evidence="3" id="KW-1185">Reference proteome</keyword>
<proteinExistence type="predicted"/>
<gene>
    <name evidence="2" type="ORF">TRFO_37881</name>
</gene>
<protein>
    <submittedName>
        <fullName evidence="2">Uncharacterized protein</fullName>
    </submittedName>
</protein>
<evidence type="ECO:0000313" key="3">
    <source>
        <dbReference type="Proteomes" id="UP000179807"/>
    </source>
</evidence>